<dbReference type="RefSeq" id="WP_158259348.1">
    <property type="nucleotide sequence ID" value="NZ_PVTT01000001.1"/>
</dbReference>
<gene>
    <name evidence="1" type="ORF">BCF33_0741</name>
</gene>
<protein>
    <submittedName>
        <fullName evidence="1">PAS domain-containing protein</fullName>
    </submittedName>
</protein>
<dbReference type="Proteomes" id="UP000238801">
    <property type="component" value="Unassembled WGS sequence"/>
</dbReference>
<name>A0A2T0X877_9RHOB</name>
<sequence length="204" mass="21873">MDGQDDRVVPLRPPSGGGMFGPCDEVLAYWEGLRRGRMMPLRSEIDPRGLLGALDQTFILERITGSLARIRLGGLHLVEAMGMEVRGLPFTALFAPEERRALGGAVDAVFAGPERLDLDVLRDGFGPARMILAPLRSDLGDATRAIGCLVAPGGAADAPTRLRLRGVARTDLFTGERRHDLGASFAEIPPEAGARPPKLTLVKD</sequence>
<organism evidence="1 2">
    <name type="scientific">Hasllibacter halocynthiae</name>
    <dbReference type="NCBI Taxonomy" id="595589"/>
    <lineage>
        <taxon>Bacteria</taxon>
        <taxon>Pseudomonadati</taxon>
        <taxon>Pseudomonadota</taxon>
        <taxon>Alphaproteobacteria</taxon>
        <taxon>Rhodobacterales</taxon>
        <taxon>Roseobacteraceae</taxon>
        <taxon>Hasllibacter</taxon>
    </lineage>
</organism>
<keyword evidence="2" id="KW-1185">Reference proteome</keyword>
<comment type="caution">
    <text evidence="1">The sequence shown here is derived from an EMBL/GenBank/DDBJ whole genome shotgun (WGS) entry which is preliminary data.</text>
</comment>
<dbReference type="InterPro" id="IPR009922">
    <property type="entry name" value="DUF1457"/>
</dbReference>
<evidence type="ECO:0000313" key="2">
    <source>
        <dbReference type="Proteomes" id="UP000238801"/>
    </source>
</evidence>
<dbReference type="AlphaFoldDB" id="A0A2T0X877"/>
<dbReference type="EMBL" id="PVTT01000001">
    <property type="protein sequence ID" value="PRY95127.1"/>
    <property type="molecule type" value="Genomic_DNA"/>
</dbReference>
<accession>A0A2T0X877</accession>
<dbReference type="OrthoDB" id="8478628at2"/>
<dbReference type="Pfam" id="PF07310">
    <property type="entry name" value="PAS_5"/>
    <property type="match status" value="1"/>
</dbReference>
<proteinExistence type="predicted"/>
<reference evidence="1 2" key="1">
    <citation type="submission" date="2018-03" db="EMBL/GenBank/DDBJ databases">
        <title>Genomic Encyclopedia of Archaeal and Bacterial Type Strains, Phase II (KMG-II): from individual species to whole genera.</title>
        <authorList>
            <person name="Goeker M."/>
        </authorList>
    </citation>
    <scope>NUCLEOTIDE SEQUENCE [LARGE SCALE GENOMIC DNA]</scope>
    <source>
        <strain evidence="1 2">DSM 29318</strain>
    </source>
</reference>
<evidence type="ECO:0000313" key="1">
    <source>
        <dbReference type="EMBL" id="PRY95127.1"/>
    </source>
</evidence>